<protein>
    <recommendedName>
        <fullName evidence="2">HNH/Endo VII superfamily nuclease toxins domain-containing protein</fullName>
    </recommendedName>
</protein>
<accession>A0A158DVT1</accession>
<sequence>MSAADRLVRENLVNSLVAGVATGMGTSGADMATAAGAAQIESQNNQVAPFGRHARTDEQTLTGDSGTPKKWYEQSPVDLLAQGIKNGLDAFPGFGEGGPVGPSMATALATVESWLVPTSATLSQPGYVPSNATLAKGDKGTQASSTDSGGAPPPNMSPDGAGRSGAFNEAKRNAGIPTSQQPVEVRPNVDRQGNVQPGYQYVYEVPSEGGRTKEVIIRDDAGGHSFGNNDPQNRGAHFNDPAGNHYDY</sequence>
<gene>
    <name evidence="3" type="ORF">AWB82_07235</name>
</gene>
<dbReference type="Proteomes" id="UP000054596">
    <property type="component" value="Unassembled WGS sequence"/>
</dbReference>
<evidence type="ECO:0000259" key="2">
    <source>
        <dbReference type="Pfam" id="PF15657"/>
    </source>
</evidence>
<feature type="region of interest" description="Disordered" evidence="1">
    <location>
        <begin position="131"/>
        <end position="197"/>
    </location>
</feature>
<name>A0A158DVT1_9BURK</name>
<dbReference type="STRING" id="1777143.AWB82_07235"/>
<dbReference type="Pfam" id="PF15657">
    <property type="entry name" value="Tox-HNH-EHHH"/>
    <property type="match status" value="1"/>
</dbReference>
<evidence type="ECO:0000313" key="4">
    <source>
        <dbReference type="Proteomes" id="UP000054596"/>
    </source>
</evidence>
<feature type="region of interest" description="Disordered" evidence="1">
    <location>
        <begin position="218"/>
        <end position="248"/>
    </location>
</feature>
<evidence type="ECO:0000313" key="3">
    <source>
        <dbReference type="EMBL" id="SAK98731.1"/>
    </source>
</evidence>
<proteinExistence type="predicted"/>
<dbReference type="EMBL" id="FCOJ02000146">
    <property type="protein sequence ID" value="SAK98731.1"/>
    <property type="molecule type" value="Genomic_DNA"/>
</dbReference>
<comment type="caution">
    <text evidence="3">The sequence shown here is derived from an EMBL/GenBank/DDBJ whole genome shotgun (WGS) entry which is preliminary data.</text>
</comment>
<organism evidence="3 4">
    <name type="scientific">Caballeronia glebae</name>
    <dbReference type="NCBI Taxonomy" id="1777143"/>
    <lineage>
        <taxon>Bacteria</taxon>
        <taxon>Pseudomonadati</taxon>
        <taxon>Pseudomonadota</taxon>
        <taxon>Betaproteobacteria</taxon>
        <taxon>Burkholderiales</taxon>
        <taxon>Burkholderiaceae</taxon>
        <taxon>Caballeronia</taxon>
    </lineage>
</organism>
<dbReference type="AlphaFoldDB" id="A0A158DVT1"/>
<evidence type="ECO:0000256" key="1">
    <source>
        <dbReference type="SAM" id="MobiDB-lite"/>
    </source>
</evidence>
<dbReference type="InterPro" id="IPR028048">
    <property type="entry name" value="Tox-HNH-EHHH"/>
</dbReference>
<keyword evidence="4" id="KW-1185">Reference proteome</keyword>
<reference evidence="3" key="1">
    <citation type="submission" date="2016-01" db="EMBL/GenBank/DDBJ databases">
        <authorList>
            <person name="Peeters C."/>
        </authorList>
    </citation>
    <scope>NUCLEOTIDE SEQUENCE [LARGE SCALE GENOMIC DNA]</scope>
    <source>
        <strain evidence="3">LMG 29325</strain>
    </source>
</reference>
<feature type="domain" description="HNH/Endo VII superfamily nuclease toxins" evidence="2">
    <location>
        <begin position="187"/>
        <end position="248"/>
    </location>
</feature>